<evidence type="ECO:0000256" key="1">
    <source>
        <dbReference type="ARBA" id="ARBA00024195"/>
    </source>
</evidence>
<reference evidence="3 5" key="1">
    <citation type="journal article" date="2014" name="BMC Genomics">
        <title>Genome sequence of Anopheles sinensis provides insight into genetics basis of mosquito competence for malaria parasites.</title>
        <authorList>
            <person name="Zhou D."/>
            <person name="Zhang D."/>
            <person name="Ding G."/>
            <person name="Shi L."/>
            <person name="Hou Q."/>
            <person name="Ye Y."/>
            <person name="Xu Y."/>
            <person name="Zhou H."/>
            <person name="Xiong C."/>
            <person name="Li S."/>
            <person name="Yu J."/>
            <person name="Hong S."/>
            <person name="Yu X."/>
            <person name="Zou P."/>
            <person name="Chen C."/>
            <person name="Chang X."/>
            <person name="Wang W."/>
            <person name="Lv Y."/>
            <person name="Sun Y."/>
            <person name="Ma L."/>
            <person name="Shen B."/>
            <person name="Zhu C."/>
        </authorList>
    </citation>
    <scope>NUCLEOTIDE SEQUENCE [LARGE SCALE GENOMIC DNA]</scope>
</reference>
<dbReference type="EnsemblMetazoa" id="ASIC018401-RA">
    <property type="protein sequence ID" value="ASIC018401-PA"/>
    <property type="gene ID" value="ASIC018401"/>
</dbReference>
<dbReference type="InterPro" id="IPR043504">
    <property type="entry name" value="Peptidase_S1_PA_chymotrypsin"/>
</dbReference>
<evidence type="ECO:0000313" key="3">
    <source>
        <dbReference type="EMBL" id="KFB49744.1"/>
    </source>
</evidence>
<dbReference type="PROSITE" id="PS51257">
    <property type="entry name" value="PROKAR_LIPOPROTEIN"/>
    <property type="match status" value="1"/>
</dbReference>
<evidence type="ECO:0000313" key="5">
    <source>
        <dbReference type="Proteomes" id="UP000030765"/>
    </source>
</evidence>
<name>A0A084WHQ0_ANOSI</name>
<comment type="similarity">
    <text evidence="1">Belongs to the peptidase S1 family. CLIP subfamily.</text>
</comment>
<dbReference type="InterPro" id="IPR009003">
    <property type="entry name" value="Peptidase_S1_PA"/>
</dbReference>
<dbReference type="SUPFAM" id="SSF50494">
    <property type="entry name" value="Trypsin-like serine proteases"/>
    <property type="match status" value="1"/>
</dbReference>
<dbReference type="OrthoDB" id="6261922at2759"/>
<dbReference type="EMBL" id="KE525347">
    <property type="protein sequence ID" value="KFB49744.1"/>
    <property type="molecule type" value="Genomic_DNA"/>
</dbReference>
<accession>A0A084WHQ0</accession>
<dbReference type="GO" id="GO:0004252">
    <property type="term" value="F:serine-type endopeptidase activity"/>
    <property type="evidence" value="ECO:0007669"/>
    <property type="project" value="InterPro"/>
</dbReference>
<protein>
    <submittedName>
        <fullName evidence="3">AGAP011781-PA-like protein</fullName>
    </submittedName>
</protein>
<dbReference type="Proteomes" id="UP000030765">
    <property type="component" value="Unassembled WGS sequence"/>
</dbReference>
<dbReference type="EMBL" id="ATLV01023868">
    <property type="status" value="NOT_ANNOTATED_CDS"/>
    <property type="molecule type" value="Genomic_DNA"/>
</dbReference>
<keyword evidence="5" id="KW-1185">Reference proteome</keyword>
<dbReference type="AlphaFoldDB" id="A0A084WHQ0"/>
<dbReference type="Pfam" id="PF00089">
    <property type="entry name" value="Trypsin"/>
    <property type="match status" value="1"/>
</dbReference>
<dbReference type="Gene3D" id="2.40.10.10">
    <property type="entry name" value="Trypsin-like serine proteases"/>
    <property type="match status" value="1"/>
</dbReference>
<dbReference type="VEuPathDB" id="VectorBase:ASIC018401"/>
<evidence type="ECO:0000313" key="4">
    <source>
        <dbReference type="EnsemblMetazoa" id="ASIC018401-PA"/>
    </source>
</evidence>
<dbReference type="InterPro" id="IPR001254">
    <property type="entry name" value="Trypsin_dom"/>
</dbReference>
<organism evidence="4 5">
    <name type="scientific">Anopheles sinensis</name>
    <name type="common">Mosquito</name>
    <dbReference type="NCBI Taxonomy" id="74873"/>
    <lineage>
        <taxon>Eukaryota</taxon>
        <taxon>Metazoa</taxon>
        <taxon>Ecdysozoa</taxon>
        <taxon>Arthropoda</taxon>
        <taxon>Hexapoda</taxon>
        <taxon>Insecta</taxon>
        <taxon>Pterygota</taxon>
        <taxon>Neoptera</taxon>
        <taxon>Endopterygota</taxon>
        <taxon>Diptera</taxon>
        <taxon>Nematocera</taxon>
        <taxon>Culicoidea</taxon>
        <taxon>Culicidae</taxon>
        <taxon>Anophelinae</taxon>
        <taxon>Anopheles</taxon>
    </lineage>
</organism>
<proteinExistence type="inferred from homology"/>
<dbReference type="VEuPathDB" id="VectorBase:ASIS023777"/>
<evidence type="ECO:0000259" key="2">
    <source>
        <dbReference type="Pfam" id="PF00089"/>
    </source>
</evidence>
<dbReference type="GO" id="GO:0006508">
    <property type="term" value="P:proteolysis"/>
    <property type="evidence" value="ECO:0007669"/>
    <property type="project" value="InterPro"/>
</dbReference>
<sequence>MRTFVPETTSYYQAGIVAWGIGCGDENIPGVYVDVANTRSWIVENLNSLNVDPAFYTVA</sequence>
<dbReference type="STRING" id="74873.A0A084WHQ0"/>
<gene>
    <name evidence="3" type="ORF">ZHAS_00018401</name>
</gene>
<feature type="domain" description="Peptidase S1" evidence="2">
    <location>
        <begin position="12"/>
        <end position="42"/>
    </location>
</feature>
<reference evidence="4" key="2">
    <citation type="submission" date="2020-05" db="UniProtKB">
        <authorList>
            <consortium name="EnsemblMetazoa"/>
        </authorList>
    </citation>
    <scope>IDENTIFICATION</scope>
</reference>